<keyword evidence="1" id="KW-0812">Transmembrane</keyword>
<protein>
    <submittedName>
        <fullName evidence="3">Cold shock and DUF1294 domain-containing protein</fullName>
    </submittedName>
</protein>
<keyword evidence="1" id="KW-1133">Transmembrane helix</keyword>
<dbReference type="Gene3D" id="2.40.50.140">
    <property type="entry name" value="Nucleic acid-binding proteins"/>
    <property type="match status" value="1"/>
</dbReference>
<feature type="transmembrane region" description="Helical" evidence="1">
    <location>
        <begin position="88"/>
        <end position="105"/>
    </location>
</feature>
<dbReference type="InterPro" id="IPR002059">
    <property type="entry name" value="CSP_DNA-bd"/>
</dbReference>
<sequence length="201" mass="21703">MRQGTITQWHDDKGWGLIAPDTRGEPLFFHIKAFEPQTRRPQVGLAVIYLAGVDAKGRARATSVKAPAWMGSADNQSRQPRGGRGAPTFPWLAGLVALVVPLVAWQLSGTMLLGAAYAVMSVISLLAYNLDKSKAAGAGRRTPESTLHLLDVACGWPGGLLAQHMFRHKNRKMSFQAGFWLTVALNVAAVAYLHPALSALH</sequence>
<dbReference type="RefSeq" id="WP_206256094.1">
    <property type="nucleotide sequence ID" value="NZ_CP071060.1"/>
</dbReference>
<gene>
    <name evidence="3" type="ORF">JY500_08845</name>
</gene>
<name>A0ABX7MD36_9RHOO</name>
<accession>A0ABX7MD36</accession>
<dbReference type="PROSITE" id="PS51857">
    <property type="entry name" value="CSD_2"/>
    <property type="match status" value="1"/>
</dbReference>
<feature type="transmembrane region" description="Helical" evidence="1">
    <location>
        <begin position="111"/>
        <end position="130"/>
    </location>
</feature>
<dbReference type="Pfam" id="PF00313">
    <property type="entry name" value="CSD"/>
    <property type="match status" value="1"/>
</dbReference>
<dbReference type="SUPFAM" id="SSF50249">
    <property type="entry name" value="Nucleic acid-binding proteins"/>
    <property type="match status" value="1"/>
</dbReference>
<evidence type="ECO:0000259" key="2">
    <source>
        <dbReference type="PROSITE" id="PS51857"/>
    </source>
</evidence>
<reference evidence="3 4" key="1">
    <citation type="submission" date="2021-02" db="EMBL/GenBank/DDBJ databases">
        <title>Niveibacterium changnyeongensis HC41.</title>
        <authorList>
            <person name="Kang M."/>
        </authorList>
    </citation>
    <scope>NUCLEOTIDE SEQUENCE [LARGE SCALE GENOMIC DNA]</scope>
    <source>
        <strain evidence="3 4">HC41</strain>
    </source>
</reference>
<feature type="domain" description="CSD" evidence="2">
    <location>
        <begin position="1"/>
        <end position="66"/>
    </location>
</feature>
<evidence type="ECO:0000256" key="1">
    <source>
        <dbReference type="SAM" id="Phobius"/>
    </source>
</evidence>
<proteinExistence type="predicted"/>
<dbReference type="Pfam" id="PF06961">
    <property type="entry name" value="DUF1294"/>
    <property type="match status" value="1"/>
</dbReference>
<organism evidence="3 4">
    <name type="scientific">Niveibacterium microcysteis</name>
    <dbReference type="NCBI Taxonomy" id="2811415"/>
    <lineage>
        <taxon>Bacteria</taxon>
        <taxon>Pseudomonadati</taxon>
        <taxon>Pseudomonadota</taxon>
        <taxon>Betaproteobacteria</taxon>
        <taxon>Rhodocyclales</taxon>
        <taxon>Rhodocyclaceae</taxon>
        <taxon>Niveibacterium</taxon>
    </lineage>
</organism>
<dbReference type="EMBL" id="CP071060">
    <property type="protein sequence ID" value="QSI78694.1"/>
    <property type="molecule type" value="Genomic_DNA"/>
</dbReference>
<keyword evidence="4" id="KW-1185">Reference proteome</keyword>
<evidence type="ECO:0000313" key="4">
    <source>
        <dbReference type="Proteomes" id="UP000663570"/>
    </source>
</evidence>
<dbReference type="Proteomes" id="UP000663570">
    <property type="component" value="Chromosome"/>
</dbReference>
<evidence type="ECO:0000313" key="3">
    <source>
        <dbReference type="EMBL" id="QSI78694.1"/>
    </source>
</evidence>
<feature type="transmembrane region" description="Helical" evidence="1">
    <location>
        <begin position="177"/>
        <end position="197"/>
    </location>
</feature>
<dbReference type="InterPro" id="IPR010718">
    <property type="entry name" value="DUF1294"/>
</dbReference>
<keyword evidence="1" id="KW-0472">Membrane</keyword>
<dbReference type="InterPro" id="IPR012340">
    <property type="entry name" value="NA-bd_OB-fold"/>
</dbReference>